<evidence type="ECO:0000256" key="8">
    <source>
        <dbReference type="ARBA" id="ARBA00023136"/>
    </source>
</evidence>
<gene>
    <name evidence="11" type="ORF">M409DRAFT_71691</name>
</gene>
<organism evidence="11 12">
    <name type="scientific">Zasmidium cellare ATCC 36951</name>
    <dbReference type="NCBI Taxonomy" id="1080233"/>
    <lineage>
        <taxon>Eukaryota</taxon>
        <taxon>Fungi</taxon>
        <taxon>Dikarya</taxon>
        <taxon>Ascomycota</taxon>
        <taxon>Pezizomycotina</taxon>
        <taxon>Dothideomycetes</taxon>
        <taxon>Dothideomycetidae</taxon>
        <taxon>Mycosphaerellales</taxon>
        <taxon>Mycosphaerellaceae</taxon>
        <taxon>Zasmidium</taxon>
    </lineage>
</organism>
<evidence type="ECO:0000259" key="10">
    <source>
        <dbReference type="PROSITE" id="PS50893"/>
    </source>
</evidence>
<dbReference type="InterPro" id="IPR003593">
    <property type="entry name" value="AAA+_ATPase"/>
</dbReference>
<dbReference type="PANTHER" id="PTHR48042:SF11">
    <property type="entry name" value="ABC TRANSPORTER G FAMILY MEMBER 11"/>
    <property type="match status" value="1"/>
</dbReference>
<dbReference type="GeneID" id="54572556"/>
<reference evidence="11" key="1">
    <citation type="journal article" date="2020" name="Stud. Mycol.">
        <title>101 Dothideomycetes genomes: a test case for predicting lifestyles and emergence of pathogens.</title>
        <authorList>
            <person name="Haridas S."/>
            <person name="Albert R."/>
            <person name="Binder M."/>
            <person name="Bloem J."/>
            <person name="Labutti K."/>
            <person name="Salamov A."/>
            <person name="Andreopoulos B."/>
            <person name="Baker S."/>
            <person name="Barry K."/>
            <person name="Bills G."/>
            <person name="Bluhm B."/>
            <person name="Cannon C."/>
            <person name="Castanera R."/>
            <person name="Culley D."/>
            <person name="Daum C."/>
            <person name="Ezra D."/>
            <person name="Gonzalez J."/>
            <person name="Henrissat B."/>
            <person name="Kuo A."/>
            <person name="Liang C."/>
            <person name="Lipzen A."/>
            <person name="Lutzoni F."/>
            <person name="Magnuson J."/>
            <person name="Mondo S."/>
            <person name="Nolan M."/>
            <person name="Ohm R."/>
            <person name="Pangilinan J."/>
            <person name="Park H.-J."/>
            <person name="Ramirez L."/>
            <person name="Alfaro M."/>
            <person name="Sun H."/>
            <person name="Tritt A."/>
            <person name="Yoshinaga Y."/>
            <person name="Zwiers L.-H."/>
            <person name="Turgeon B."/>
            <person name="Goodwin S."/>
            <person name="Spatafora J."/>
            <person name="Crous P."/>
            <person name="Grigoriev I."/>
        </authorList>
    </citation>
    <scope>NUCLEOTIDE SEQUENCE</scope>
    <source>
        <strain evidence="11">ATCC 36951</strain>
    </source>
</reference>
<keyword evidence="7 9" id="KW-1133">Transmembrane helix</keyword>
<dbReference type="InterPro" id="IPR003439">
    <property type="entry name" value="ABC_transporter-like_ATP-bd"/>
</dbReference>
<dbReference type="GO" id="GO:0005524">
    <property type="term" value="F:ATP binding"/>
    <property type="evidence" value="ECO:0007669"/>
    <property type="project" value="UniProtKB-KW"/>
</dbReference>
<evidence type="ECO:0000256" key="1">
    <source>
        <dbReference type="ARBA" id="ARBA00004141"/>
    </source>
</evidence>
<comment type="similarity">
    <text evidence="2">Belongs to the ABC transporter superfamily. ABCG family. Eye pigment precursor importer (TC 3.A.1.204) subfamily.</text>
</comment>
<dbReference type="AlphaFoldDB" id="A0A6A6BU65"/>
<evidence type="ECO:0000256" key="6">
    <source>
        <dbReference type="ARBA" id="ARBA00022840"/>
    </source>
</evidence>
<feature type="transmembrane region" description="Helical" evidence="9">
    <location>
        <begin position="479"/>
        <end position="502"/>
    </location>
</feature>
<keyword evidence="12" id="KW-1185">Reference proteome</keyword>
<keyword evidence="3" id="KW-0813">Transport</keyword>
<evidence type="ECO:0000313" key="11">
    <source>
        <dbReference type="EMBL" id="KAF2158337.1"/>
    </source>
</evidence>
<name>A0A6A6BU65_ZASCE</name>
<dbReference type="Gene3D" id="3.40.50.300">
    <property type="entry name" value="P-loop containing nucleotide triphosphate hydrolases"/>
    <property type="match status" value="1"/>
</dbReference>
<feature type="transmembrane region" description="Helical" evidence="9">
    <location>
        <begin position="339"/>
        <end position="361"/>
    </location>
</feature>
<sequence length="605" mass="67375">MAMNSTPRIGYNTNDSVRSLSWNDVSVTVKPRRAHSQDILRNVSGIVQAGEMMAIMGPSGSGKSTLLNALMNRHSNRSTKISGGPRINGLEVEASYMHQLSTYVEQDDALCGSLTVQETLQFAARLSLKLSPADEQARVNFLLDAFGLSHHAGTIVGTAVRKGISGGQKRRVSIAAQLITGPKIILLDEPTSGLDSQAAFEIVKLVKRITMEYKPSTAIYEMFDKILLLTHGVTAFNGSIAEVQPYFRAVQSPVPPFTNPAEHILAYANTGFGQTLPVVRNAWLRSSQIQTTNTEMEYANVKASIEPQVPDQQSYVRPGFVVITKTLIHRAFIKSYRDVVAYGIRMAMYLGLAIMMGTIWIRLRPVQENIQALTNAIFFSGAFMSFMAVAYIPAFLEDRALFTRERGNGLYGPTPFVIANFLTGVPYLLAIALVFSLVVYWLCNFNPTGHSFIIWTLWLFLDLLAAESLVILISSSVPVFIVALAGTAFANGLWMCTGGFLVRPQTLNPFWRYLFHYIDYQSYVFQGMMVNEFGDRNYSCAAQEVGRCSCIYRTELEEECLIAGRGVLEQYGYDDRQTGTWAAILITIIVVYRVLAWVVLWVRRR</sequence>
<dbReference type="SUPFAM" id="SSF52540">
    <property type="entry name" value="P-loop containing nucleoside triphosphate hydrolases"/>
    <property type="match status" value="1"/>
</dbReference>
<dbReference type="InterPro" id="IPR027417">
    <property type="entry name" value="P-loop_NTPase"/>
</dbReference>
<evidence type="ECO:0000256" key="5">
    <source>
        <dbReference type="ARBA" id="ARBA00022741"/>
    </source>
</evidence>
<feature type="transmembrane region" description="Helical" evidence="9">
    <location>
        <begin position="581"/>
        <end position="602"/>
    </location>
</feature>
<dbReference type="PROSITE" id="PS50893">
    <property type="entry name" value="ABC_TRANSPORTER_2"/>
    <property type="match status" value="1"/>
</dbReference>
<dbReference type="Pfam" id="PF19055">
    <property type="entry name" value="ABC2_membrane_7"/>
    <property type="match status" value="1"/>
</dbReference>
<feature type="transmembrane region" description="Helical" evidence="9">
    <location>
        <begin position="452"/>
        <end position="472"/>
    </location>
</feature>
<dbReference type="GO" id="GO:0140359">
    <property type="term" value="F:ABC-type transporter activity"/>
    <property type="evidence" value="ECO:0007669"/>
    <property type="project" value="InterPro"/>
</dbReference>
<feature type="domain" description="ABC transporter" evidence="10">
    <location>
        <begin position="20"/>
        <end position="256"/>
    </location>
</feature>
<evidence type="ECO:0000256" key="3">
    <source>
        <dbReference type="ARBA" id="ARBA00022448"/>
    </source>
</evidence>
<dbReference type="RefSeq" id="XP_033659226.1">
    <property type="nucleotide sequence ID" value="XM_033819284.1"/>
</dbReference>
<keyword evidence="4 9" id="KW-0812">Transmembrane</keyword>
<feature type="transmembrane region" description="Helical" evidence="9">
    <location>
        <begin position="373"/>
        <end position="396"/>
    </location>
</feature>
<proteinExistence type="inferred from homology"/>
<dbReference type="InterPro" id="IPR013525">
    <property type="entry name" value="ABC2_TM"/>
</dbReference>
<dbReference type="EMBL" id="ML993688">
    <property type="protein sequence ID" value="KAF2158337.1"/>
    <property type="molecule type" value="Genomic_DNA"/>
</dbReference>
<dbReference type="Pfam" id="PF01061">
    <property type="entry name" value="ABC2_membrane"/>
    <property type="match status" value="1"/>
</dbReference>
<dbReference type="PANTHER" id="PTHR48042">
    <property type="entry name" value="ABC TRANSPORTER G FAMILY MEMBER 11"/>
    <property type="match status" value="1"/>
</dbReference>
<dbReference type="InterPro" id="IPR043926">
    <property type="entry name" value="ABCG_dom"/>
</dbReference>
<evidence type="ECO:0000256" key="7">
    <source>
        <dbReference type="ARBA" id="ARBA00022989"/>
    </source>
</evidence>
<dbReference type="InterPro" id="IPR017871">
    <property type="entry name" value="ABC_transporter-like_CS"/>
</dbReference>
<keyword evidence="6" id="KW-0067">ATP-binding</keyword>
<comment type="subcellular location">
    <subcellularLocation>
        <location evidence="1">Membrane</location>
        <topology evidence="1">Multi-pass membrane protein</topology>
    </subcellularLocation>
</comment>
<accession>A0A6A6BU65</accession>
<evidence type="ECO:0000256" key="4">
    <source>
        <dbReference type="ARBA" id="ARBA00022692"/>
    </source>
</evidence>
<evidence type="ECO:0000256" key="2">
    <source>
        <dbReference type="ARBA" id="ARBA00005814"/>
    </source>
</evidence>
<dbReference type="GO" id="GO:0016020">
    <property type="term" value="C:membrane"/>
    <property type="evidence" value="ECO:0007669"/>
    <property type="project" value="UniProtKB-SubCell"/>
</dbReference>
<dbReference type="Proteomes" id="UP000799537">
    <property type="component" value="Unassembled WGS sequence"/>
</dbReference>
<dbReference type="SMART" id="SM00382">
    <property type="entry name" value="AAA"/>
    <property type="match status" value="1"/>
</dbReference>
<evidence type="ECO:0000256" key="9">
    <source>
        <dbReference type="SAM" id="Phobius"/>
    </source>
</evidence>
<dbReference type="PROSITE" id="PS00211">
    <property type="entry name" value="ABC_TRANSPORTER_1"/>
    <property type="match status" value="1"/>
</dbReference>
<dbReference type="GO" id="GO:0016887">
    <property type="term" value="F:ATP hydrolysis activity"/>
    <property type="evidence" value="ECO:0007669"/>
    <property type="project" value="InterPro"/>
</dbReference>
<keyword evidence="8 9" id="KW-0472">Membrane</keyword>
<keyword evidence="5" id="KW-0547">Nucleotide-binding</keyword>
<protein>
    <recommendedName>
        <fullName evidence="10">ABC transporter domain-containing protein</fullName>
    </recommendedName>
</protein>
<dbReference type="OrthoDB" id="66620at2759"/>
<dbReference type="Pfam" id="PF00005">
    <property type="entry name" value="ABC_tran"/>
    <property type="match status" value="1"/>
</dbReference>
<evidence type="ECO:0000313" key="12">
    <source>
        <dbReference type="Proteomes" id="UP000799537"/>
    </source>
</evidence>
<dbReference type="InterPro" id="IPR052215">
    <property type="entry name" value="Plant_ABCG"/>
</dbReference>
<feature type="transmembrane region" description="Helical" evidence="9">
    <location>
        <begin position="417"/>
        <end position="440"/>
    </location>
</feature>